<dbReference type="PROSITE" id="PS01156">
    <property type="entry name" value="TONB_DEPENDENT_REC_2"/>
    <property type="match status" value="1"/>
</dbReference>
<comment type="similarity">
    <text evidence="10">Belongs to the TonB-dependent receptor family.</text>
</comment>
<dbReference type="InterPro" id="IPR010917">
    <property type="entry name" value="TonB_rcpt_CS"/>
</dbReference>
<dbReference type="OrthoDB" id="9764669at2"/>
<dbReference type="GO" id="GO:0009279">
    <property type="term" value="C:cell outer membrane"/>
    <property type="evidence" value="ECO:0007669"/>
    <property type="project" value="UniProtKB-SubCell"/>
</dbReference>
<feature type="region of interest" description="Disordered" evidence="11">
    <location>
        <begin position="600"/>
        <end position="619"/>
    </location>
</feature>
<organism evidence="12 13">
    <name type="scientific">Capsulimonas corticalis</name>
    <dbReference type="NCBI Taxonomy" id="2219043"/>
    <lineage>
        <taxon>Bacteria</taxon>
        <taxon>Bacillati</taxon>
        <taxon>Armatimonadota</taxon>
        <taxon>Armatimonadia</taxon>
        <taxon>Capsulimonadales</taxon>
        <taxon>Capsulimonadaceae</taxon>
        <taxon>Capsulimonas</taxon>
    </lineage>
</organism>
<sequence length="878" mass="93300">MNDRNTPIHATRAWMIGAALCLLTGGAAYGDVVGRLHIVVKDADTEKPAAGADVVLHDTANVRPDITLKTDAAGGAVSPPLENHAWDVTTRADAFEADHRTINVAADNTTEVEVLLEPKTEKVIKIKDSRNLLRSSQTSDATERSRDFLNKYPATAGNPQSLPKLLITNPGFVESSVNVVHPRGEHASTSIYLDGVALPGALQGRAGQLLSPETVQSADILTGGYAPEYGSETAAILNLTLRAGTIAPLRSFSLQGGEFGTFDGGLTFGGQGGKTLTPGVEGPAPRRFRYLVDLNTRSTGNALEPPQPNDQTAHNFGRSSTLFGKFDYIAGDRDTFGLTLNAAPAETQIANRTGLPGKYAPIGQGFGYGGARNADGTIAQDAGSPDALGSGTLVLPSQQAAGQDIVQTDTNNFGMVNLRHTFSDTVTGLFGIGGSHSGLNLHNNSPSIDPNSFNPDGTLTQTDNSIEFNPTLNRVYDQTELQGSVTASAKSHTYKAGFELQEQRGNESYQFDPQSQLALDALAGVDGRLAPAGAGEVDGSGNPVLDVLGNQVYLATPGAKTPTLHVHRSGYYRAGYIQDTWTVTRRFTLNYGLRLDSYHQSQEASNGRDDEEDTSLTKTELSPRINASYLLAKGTVGRLSFNHLFTQPPLAQGAIVGTSIKPETLDQYDASVEHQIGANQTVKMAYYYKNIRNQDDTGILIPDTQIGAYTTLNYQFASVHGFELSYDLAPKNNVGLGGYLAYANSMAKAGGLDQSGAPAPEVNDHDQRNTVSAGISYTLPSQASAGLDIYYGSGEASSTLGSIVPTNSTVLDNGDRHDHTRVNLRLASSPTLIAGAVGLKLDVENIFDNRDVLNFNSGFSGTRFEQGRRVLVSIGGKF</sequence>
<evidence type="ECO:0000256" key="1">
    <source>
        <dbReference type="ARBA" id="ARBA00004571"/>
    </source>
</evidence>
<dbReference type="KEGG" id="ccot:CCAX7_19400"/>
<dbReference type="EMBL" id="AP025739">
    <property type="protein sequence ID" value="BDI29889.1"/>
    <property type="molecule type" value="Genomic_DNA"/>
</dbReference>
<dbReference type="PROSITE" id="PS52016">
    <property type="entry name" value="TONB_DEPENDENT_REC_3"/>
    <property type="match status" value="1"/>
</dbReference>
<comment type="subcellular location">
    <subcellularLocation>
        <location evidence="1 10">Cell outer membrane</location>
        <topology evidence="1 10">Multi-pass membrane protein</topology>
    </subcellularLocation>
</comment>
<accession>A0A402D5B5</accession>
<dbReference type="InterPro" id="IPR000531">
    <property type="entry name" value="Beta-barrel_TonB"/>
</dbReference>
<dbReference type="PANTHER" id="PTHR30069:SF29">
    <property type="entry name" value="HEMOGLOBIN AND HEMOGLOBIN-HAPTOGLOBIN-BINDING PROTEIN 1-RELATED"/>
    <property type="match status" value="1"/>
</dbReference>
<evidence type="ECO:0000256" key="7">
    <source>
        <dbReference type="ARBA" id="ARBA00023136"/>
    </source>
</evidence>
<dbReference type="AlphaFoldDB" id="A0A402D5B5"/>
<evidence type="ECO:0000256" key="4">
    <source>
        <dbReference type="ARBA" id="ARBA00022692"/>
    </source>
</evidence>
<keyword evidence="3 10" id="KW-1134">Transmembrane beta strand</keyword>
<dbReference type="Gene3D" id="2.60.40.1120">
    <property type="entry name" value="Carboxypeptidase-like, regulatory domain"/>
    <property type="match status" value="1"/>
</dbReference>
<protein>
    <submittedName>
        <fullName evidence="12">Uncharacterized protein</fullName>
    </submittedName>
</protein>
<evidence type="ECO:0000256" key="10">
    <source>
        <dbReference type="PROSITE-ProRule" id="PRU01360"/>
    </source>
</evidence>
<dbReference type="GO" id="GO:0044718">
    <property type="term" value="P:siderophore transmembrane transport"/>
    <property type="evidence" value="ECO:0007669"/>
    <property type="project" value="TreeGrafter"/>
</dbReference>
<reference evidence="12 13" key="1">
    <citation type="journal article" date="2019" name="Int. J. Syst. Evol. Microbiol.">
        <title>Capsulimonas corticalis gen. nov., sp. nov., an aerobic capsulated bacterium, of a novel bacterial order, Capsulimonadales ord. nov., of the class Armatimonadia of the phylum Armatimonadetes.</title>
        <authorList>
            <person name="Li J."/>
            <person name="Kudo C."/>
            <person name="Tonouchi A."/>
        </authorList>
    </citation>
    <scope>NUCLEOTIDE SEQUENCE [LARGE SCALE GENOMIC DNA]</scope>
    <source>
        <strain evidence="12 13">AX-7</strain>
    </source>
</reference>
<proteinExistence type="inferred from homology"/>
<keyword evidence="2 10" id="KW-0813">Transport</keyword>
<evidence type="ECO:0000256" key="6">
    <source>
        <dbReference type="ARBA" id="ARBA00023077"/>
    </source>
</evidence>
<dbReference type="InterPro" id="IPR036942">
    <property type="entry name" value="Beta-barrel_TonB_sf"/>
</dbReference>
<dbReference type="PANTHER" id="PTHR30069">
    <property type="entry name" value="TONB-DEPENDENT OUTER MEMBRANE RECEPTOR"/>
    <property type="match status" value="1"/>
</dbReference>
<dbReference type="SUPFAM" id="SSF56935">
    <property type="entry name" value="Porins"/>
    <property type="match status" value="1"/>
</dbReference>
<keyword evidence="5" id="KW-0732">Signal</keyword>
<keyword evidence="4 10" id="KW-0812">Transmembrane</keyword>
<dbReference type="Proteomes" id="UP000287394">
    <property type="component" value="Chromosome"/>
</dbReference>
<evidence type="ECO:0000256" key="3">
    <source>
        <dbReference type="ARBA" id="ARBA00022452"/>
    </source>
</evidence>
<dbReference type="RefSeq" id="WP_119324646.1">
    <property type="nucleotide sequence ID" value="NZ_AP025739.1"/>
</dbReference>
<dbReference type="Gene3D" id="2.40.170.20">
    <property type="entry name" value="TonB-dependent receptor, beta-barrel domain"/>
    <property type="match status" value="1"/>
</dbReference>
<evidence type="ECO:0000256" key="2">
    <source>
        <dbReference type="ARBA" id="ARBA00022448"/>
    </source>
</evidence>
<dbReference type="GO" id="GO:0015344">
    <property type="term" value="F:siderophore uptake transmembrane transporter activity"/>
    <property type="evidence" value="ECO:0007669"/>
    <property type="project" value="TreeGrafter"/>
</dbReference>
<evidence type="ECO:0000256" key="5">
    <source>
        <dbReference type="ARBA" id="ARBA00022729"/>
    </source>
</evidence>
<gene>
    <name evidence="12" type="ORF">CCAX7_19400</name>
</gene>
<keyword evidence="8" id="KW-0675">Receptor</keyword>
<keyword evidence="13" id="KW-1185">Reference proteome</keyword>
<dbReference type="Pfam" id="PF00593">
    <property type="entry name" value="TonB_dep_Rec_b-barrel"/>
    <property type="match status" value="1"/>
</dbReference>
<keyword evidence="7 10" id="KW-0472">Membrane</keyword>
<name>A0A402D5B5_9BACT</name>
<evidence type="ECO:0000256" key="9">
    <source>
        <dbReference type="ARBA" id="ARBA00023237"/>
    </source>
</evidence>
<evidence type="ECO:0000313" key="12">
    <source>
        <dbReference type="EMBL" id="BDI29889.1"/>
    </source>
</evidence>
<keyword evidence="9 10" id="KW-0998">Cell outer membrane</keyword>
<evidence type="ECO:0000256" key="8">
    <source>
        <dbReference type="ARBA" id="ARBA00023170"/>
    </source>
</evidence>
<evidence type="ECO:0000256" key="11">
    <source>
        <dbReference type="SAM" id="MobiDB-lite"/>
    </source>
</evidence>
<evidence type="ECO:0000313" key="13">
    <source>
        <dbReference type="Proteomes" id="UP000287394"/>
    </source>
</evidence>
<keyword evidence="6" id="KW-0798">TonB box</keyword>
<dbReference type="InterPro" id="IPR039426">
    <property type="entry name" value="TonB-dep_rcpt-like"/>
</dbReference>